<dbReference type="Proteomes" id="UP000179069">
    <property type="component" value="Unassembled WGS sequence"/>
</dbReference>
<name>A0A1G1VPM6_9BACT</name>
<proteinExistence type="predicted"/>
<accession>A0A1G1VPM6</accession>
<gene>
    <name evidence="1" type="ORF">A2785_00425</name>
</gene>
<evidence type="ECO:0000313" key="2">
    <source>
        <dbReference type="Proteomes" id="UP000179069"/>
    </source>
</evidence>
<dbReference type="EMBL" id="MHCI01000003">
    <property type="protein sequence ID" value="OGY17323.1"/>
    <property type="molecule type" value="Genomic_DNA"/>
</dbReference>
<organism evidence="1 2">
    <name type="scientific">Candidatus Chisholmbacteria bacterium RIFCSPHIGHO2_01_FULL_49_18</name>
    <dbReference type="NCBI Taxonomy" id="1797590"/>
    <lineage>
        <taxon>Bacteria</taxon>
        <taxon>Candidatus Chisholmiibacteriota</taxon>
    </lineage>
</organism>
<evidence type="ECO:0000313" key="1">
    <source>
        <dbReference type="EMBL" id="OGY17323.1"/>
    </source>
</evidence>
<sequence length="106" mass="11528">MAQQAMNQTSPSGGFFMPKSTEIKQALKTLGNQFIGLNDSCYLDAAAVVSANRDQIPEVSQTITARVDQQDGQQVEVVFDDPKLIQIDTRRGPVIVFDARAGNRTG</sequence>
<protein>
    <submittedName>
        <fullName evidence="1">Uncharacterized protein</fullName>
    </submittedName>
</protein>
<reference evidence="1 2" key="1">
    <citation type="journal article" date="2016" name="Nat. Commun.">
        <title>Thousands of microbial genomes shed light on interconnected biogeochemical processes in an aquifer system.</title>
        <authorList>
            <person name="Anantharaman K."/>
            <person name="Brown C.T."/>
            <person name="Hug L.A."/>
            <person name="Sharon I."/>
            <person name="Castelle C.J."/>
            <person name="Probst A.J."/>
            <person name="Thomas B.C."/>
            <person name="Singh A."/>
            <person name="Wilkins M.J."/>
            <person name="Karaoz U."/>
            <person name="Brodie E.L."/>
            <person name="Williams K.H."/>
            <person name="Hubbard S.S."/>
            <person name="Banfield J.F."/>
        </authorList>
    </citation>
    <scope>NUCLEOTIDE SEQUENCE [LARGE SCALE GENOMIC DNA]</scope>
</reference>
<dbReference type="AlphaFoldDB" id="A0A1G1VPM6"/>
<comment type="caution">
    <text evidence="1">The sequence shown here is derived from an EMBL/GenBank/DDBJ whole genome shotgun (WGS) entry which is preliminary data.</text>
</comment>